<dbReference type="Pfam" id="PF07690">
    <property type="entry name" value="MFS_1"/>
    <property type="match status" value="1"/>
</dbReference>
<evidence type="ECO:0000256" key="4">
    <source>
        <dbReference type="ARBA" id="ARBA00023136"/>
    </source>
</evidence>
<dbReference type="InterPro" id="IPR036259">
    <property type="entry name" value="MFS_trans_sf"/>
</dbReference>
<organism evidence="7 8">
    <name type="scientific">Pristionchus mayeri</name>
    <dbReference type="NCBI Taxonomy" id="1317129"/>
    <lineage>
        <taxon>Eukaryota</taxon>
        <taxon>Metazoa</taxon>
        <taxon>Ecdysozoa</taxon>
        <taxon>Nematoda</taxon>
        <taxon>Chromadorea</taxon>
        <taxon>Rhabditida</taxon>
        <taxon>Rhabditina</taxon>
        <taxon>Diplogasteromorpha</taxon>
        <taxon>Diplogasteroidea</taxon>
        <taxon>Neodiplogasteridae</taxon>
        <taxon>Pristionchus</taxon>
    </lineage>
</organism>
<dbReference type="Proteomes" id="UP001328107">
    <property type="component" value="Unassembled WGS sequence"/>
</dbReference>
<feature type="transmembrane region" description="Helical" evidence="5">
    <location>
        <begin position="327"/>
        <end position="344"/>
    </location>
</feature>
<dbReference type="GO" id="GO:0006820">
    <property type="term" value="P:monoatomic anion transport"/>
    <property type="evidence" value="ECO:0007669"/>
    <property type="project" value="TreeGrafter"/>
</dbReference>
<feature type="transmembrane region" description="Helical" evidence="5">
    <location>
        <begin position="228"/>
        <end position="247"/>
    </location>
</feature>
<dbReference type="PROSITE" id="PS50850">
    <property type="entry name" value="MFS"/>
    <property type="match status" value="1"/>
</dbReference>
<accession>A0AAN5CMZ0</accession>
<dbReference type="GO" id="GO:0016020">
    <property type="term" value="C:membrane"/>
    <property type="evidence" value="ECO:0007669"/>
    <property type="project" value="UniProtKB-SubCell"/>
</dbReference>
<feature type="transmembrane region" description="Helical" evidence="5">
    <location>
        <begin position="193"/>
        <end position="213"/>
    </location>
</feature>
<evidence type="ECO:0000256" key="5">
    <source>
        <dbReference type="SAM" id="Phobius"/>
    </source>
</evidence>
<evidence type="ECO:0000259" key="6">
    <source>
        <dbReference type="PROSITE" id="PS50850"/>
    </source>
</evidence>
<feature type="transmembrane region" description="Helical" evidence="5">
    <location>
        <begin position="389"/>
        <end position="410"/>
    </location>
</feature>
<feature type="transmembrane region" description="Helical" evidence="5">
    <location>
        <begin position="157"/>
        <end position="181"/>
    </location>
</feature>
<comment type="caution">
    <text evidence="7">The sequence shown here is derived from an EMBL/GenBank/DDBJ whole genome shotgun (WGS) entry which is preliminary data.</text>
</comment>
<keyword evidence="3 5" id="KW-1133">Transmembrane helix</keyword>
<feature type="transmembrane region" description="Helical" evidence="5">
    <location>
        <begin position="365"/>
        <end position="383"/>
    </location>
</feature>
<dbReference type="InterPro" id="IPR011701">
    <property type="entry name" value="MFS"/>
</dbReference>
<feature type="transmembrane region" description="Helical" evidence="5">
    <location>
        <begin position="283"/>
        <end position="307"/>
    </location>
</feature>
<name>A0AAN5CMZ0_9BILA</name>
<feature type="transmembrane region" description="Helical" evidence="5">
    <location>
        <begin position="456"/>
        <end position="474"/>
    </location>
</feature>
<dbReference type="PANTHER" id="PTHR11662">
    <property type="entry name" value="SOLUTE CARRIER FAMILY 17"/>
    <property type="match status" value="1"/>
</dbReference>
<protein>
    <recommendedName>
        <fullName evidence="6">Major facilitator superfamily (MFS) profile domain-containing protein</fullName>
    </recommendedName>
</protein>
<evidence type="ECO:0000256" key="1">
    <source>
        <dbReference type="ARBA" id="ARBA00004141"/>
    </source>
</evidence>
<dbReference type="SUPFAM" id="SSF103473">
    <property type="entry name" value="MFS general substrate transporter"/>
    <property type="match status" value="1"/>
</dbReference>
<feature type="transmembrane region" description="Helical" evidence="5">
    <location>
        <begin position="431"/>
        <end position="450"/>
    </location>
</feature>
<evidence type="ECO:0000256" key="2">
    <source>
        <dbReference type="ARBA" id="ARBA00022692"/>
    </source>
</evidence>
<keyword evidence="8" id="KW-1185">Reference proteome</keyword>
<keyword evidence="2 5" id="KW-0812">Transmembrane</keyword>
<reference evidence="8" key="1">
    <citation type="submission" date="2022-10" db="EMBL/GenBank/DDBJ databases">
        <title>Genome assembly of Pristionchus species.</title>
        <authorList>
            <person name="Yoshida K."/>
            <person name="Sommer R.J."/>
        </authorList>
    </citation>
    <scope>NUCLEOTIDE SEQUENCE [LARGE SCALE GENOMIC DNA]</scope>
    <source>
        <strain evidence="8">RS5460</strain>
    </source>
</reference>
<feature type="transmembrane region" description="Helical" evidence="5">
    <location>
        <begin position="132"/>
        <end position="151"/>
    </location>
</feature>
<keyword evidence="4 5" id="KW-0472">Membrane</keyword>
<dbReference type="FunFam" id="1.20.1250.20:FF:000355">
    <property type="entry name" value="SLC (SoLute Carrier) homolog"/>
    <property type="match status" value="1"/>
</dbReference>
<feature type="transmembrane region" description="Helical" evidence="5">
    <location>
        <begin position="21"/>
        <end position="40"/>
    </location>
</feature>
<evidence type="ECO:0000313" key="7">
    <source>
        <dbReference type="EMBL" id="GMR47405.1"/>
    </source>
</evidence>
<dbReference type="InterPro" id="IPR020846">
    <property type="entry name" value="MFS_dom"/>
</dbReference>
<comment type="subcellular location">
    <subcellularLocation>
        <location evidence="1">Membrane</location>
        <topology evidence="1">Multi-pass membrane protein</topology>
    </subcellularLocation>
</comment>
<proteinExistence type="predicted"/>
<dbReference type="EMBL" id="BTRK01000004">
    <property type="protein sequence ID" value="GMR47405.1"/>
    <property type="molecule type" value="Genomic_DNA"/>
</dbReference>
<evidence type="ECO:0000256" key="3">
    <source>
        <dbReference type="ARBA" id="ARBA00022989"/>
    </source>
</evidence>
<sequence>QMGSDLESLRPLPSPLWSLRSYRLRIALLLALALTIEGLMRSNLNMAYVCMVEEVDSVRSSPSTSTTVRENEECPLLSLSPINVTERRMHSKDLLKWSSSDRAYLFPVFYVGGLVITFATEYLDRKLGSSRTVLYGAALNVVGTMASPWVAANLGPIALTVVRFIMGAGQGVLWPGMSVLVARWFPVVEKSTALAIATTGNQLSVIFSMIVTAELCQIESLGGWPAAFYIYGVLGVFLCLLWWMVVVDSPEECTRLSPAEMNLLIGSATRRPMGKKQKPRWSVILRSPVVWSISLSAFCHNFVVVAFSSYLPFYYKTVHNMSLTSNGLLSTLPFVVQFASKVVFAGFADSAKQRKSFTVTTITKICNSSASFGIALSLVVISFCDCSSRWAAVVAASTAMAFISGYVPGYNTSVVCVAPSQTAAISSFSRLWAQIGMSLSPALIGLVVTTGQVEEWRGIFFGMAALCIVTGVFFQTCGSASIQPWNDISATETKEKLLVDSPATSEKEQSKNEVTPP</sequence>
<dbReference type="AlphaFoldDB" id="A0AAN5CMZ0"/>
<dbReference type="InterPro" id="IPR050382">
    <property type="entry name" value="MFS_Na/Anion_cotransporter"/>
</dbReference>
<dbReference type="Gene3D" id="1.20.1250.20">
    <property type="entry name" value="MFS general substrate transporter like domains"/>
    <property type="match status" value="2"/>
</dbReference>
<dbReference type="PANTHER" id="PTHR11662:SF72">
    <property type="entry name" value="MAJOR FACILITATOR SUPERFAMILY (MFS) PROFILE DOMAIN-CONTAINING PROTEIN"/>
    <property type="match status" value="1"/>
</dbReference>
<feature type="domain" description="Major facilitator superfamily (MFS) profile" evidence="6">
    <location>
        <begin position="26"/>
        <end position="482"/>
    </location>
</feature>
<feature type="non-terminal residue" evidence="7">
    <location>
        <position position="1"/>
    </location>
</feature>
<evidence type="ECO:0000313" key="8">
    <source>
        <dbReference type="Proteomes" id="UP001328107"/>
    </source>
</evidence>
<feature type="transmembrane region" description="Helical" evidence="5">
    <location>
        <begin position="103"/>
        <end position="120"/>
    </location>
</feature>
<dbReference type="GO" id="GO:0022857">
    <property type="term" value="F:transmembrane transporter activity"/>
    <property type="evidence" value="ECO:0007669"/>
    <property type="project" value="InterPro"/>
</dbReference>
<gene>
    <name evidence="7" type="ORF">PMAYCL1PPCAC_17600</name>
</gene>